<dbReference type="EMBL" id="UINC01003323">
    <property type="protein sequence ID" value="SVA05293.1"/>
    <property type="molecule type" value="Genomic_DNA"/>
</dbReference>
<proteinExistence type="predicted"/>
<organism evidence="1">
    <name type="scientific">marine metagenome</name>
    <dbReference type="NCBI Taxonomy" id="408172"/>
    <lineage>
        <taxon>unclassified sequences</taxon>
        <taxon>metagenomes</taxon>
        <taxon>ecological metagenomes</taxon>
    </lineage>
</organism>
<dbReference type="AlphaFoldDB" id="A0A381SVD8"/>
<gene>
    <name evidence="1" type="ORF">METZ01_LOCUS58147</name>
</gene>
<reference evidence="1" key="1">
    <citation type="submission" date="2018-05" db="EMBL/GenBank/DDBJ databases">
        <authorList>
            <person name="Lanie J.A."/>
            <person name="Ng W.-L."/>
            <person name="Kazmierczak K.M."/>
            <person name="Andrzejewski T.M."/>
            <person name="Davidsen T.M."/>
            <person name="Wayne K.J."/>
            <person name="Tettelin H."/>
            <person name="Glass J.I."/>
            <person name="Rusch D."/>
            <person name="Podicherti R."/>
            <person name="Tsui H.-C.T."/>
            <person name="Winkler M.E."/>
        </authorList>
    </citation>
    <scope>NUCLEOTIDE SEQUENCE</scope>
</reference>
<sequence length="35" mass="4123">MFSRKQLAHFAKKGTTFWLYKGATISICKNSYFFT</sequence>
<protein>
    <submittedName>
        <fullName evidence="1">Uncharacterized protein</fullName>
    </submittedName>
</protein>
<evidence type="ECO:0000313" key="1">
    <source>
        <dbReference type="EMBL" id="SVA05293.1"/>
    </source>
</evidence>
<accession>A0A381SVD8</accession>
<name>A0A381SVD8_9ZZZZ</name>